<evidence type="ECO:0000313" key="2">
    <source>
        <dbReference type="EMBL" id="KAF6205772.1"/>
    </source>
</evidence>
<protein>
    <submittedName>
        <fullName evidence="2">Uncharacterized protein</fullName>
    </submittedName>
</protein>
<reference evidence="2" key="1">
    <citation type="journal article" date="2021" name="Mol. Ecol. Resour.">
        <title>Apolygus lucorum genome provides insights into omnivorousness and mesophyll feeding.</title>
        <authorList>
            <person name="Liu Y."/>
            <person name="Liu H."/>
            <person name="Wang H."/>
            <person name="Huang T."/>
            <person name="Liu B."/>
            <person name="Yang B."/>
            <person name="Yin L."/>
            <person name="Li B."/>
            <person name="Zhang Y."/>
            <person name="Zhang S."/>
            <person name="Jiang F."/>
            <person name="Zhang X."/>
            <person name="Ren Y."/>
            <person name="Wang B."/>
            <person name="Wang S."/>
            <person name="Lu Y."/>
            <person name="Wu K."/>
            <person name="Fan W."/>
            <person name="Wang G."/>
        </authorList>
    </citation>
    <scope>NUCLEOTIDE SEQUENCE</scope>
    <source>
        <strain evidence="2">12Hb</strain>
    </source>
</reference>
<comment type="caution">
    <text evidence="2">The sequence shown here is derived from an EMBL/GenBank/DDBJ whole genome shotgun (WGS) entry which is preliminary data.</text>
</comment>
<accession>A0A8S9X9U0</accession>
<feature type="compositionally biased region" description="Low complexity" evidence="1">
    <location>
        <begin position="96"/>
        <end position="111"/>
    </location>
</feature>
<gene>
    <name evidence="2" type="ORF">GE061_019945</name>
</gene>
<sequence length="380" mass="42100">MPDQVMITCFEVRIGNPASPVLPVLALKKTPLGLANSALAESETSITYSDDKKEPAEIIKGEGKLQIPAWGWLILTVLSQELAAVDKTTIGPAKTAGSVKSAGSPKSSVAPKKSKSPQEEYKDVIQVNKYSPALRDFVAKILKAISIFDCFDVKVRETRPFFNEGLGFSASAFDALSGLKRSQVEYTKTISNSLISLRDMEKGFMTTPDVISGFDDSDKSCFSGGVMFTKEDCQSCKQSTPSFKTKHLAKIEMRVTILQMQENIPKQFLYYASDIFIITAEAIRIMDKILTCQEKNGTKCESRDKTIARFNLKMRGVVQKEKDHVKMISFEKIKAKEMSLEDLPKELSVVCIAGPSEDTGKLWAADHKEGMPEFHLRPQT</sequence>
<name>A0A8S9X9U0_APOLU</name>
<proteinExistence type="predicted"/>
<evidence type="ECO:0000256" key="1">
    <source>
        <dbReference type="SAM" id="MobiDB-lite"/>
    </source>
</evidence>
<feature type="region of interest" description="Disordered" evidence="1">
    <location>
        <begin position="94"/>
        <end position="117"/>
    </location>
</feature>
<organism evidence="2 3">
    <name type="scientific">Apolygus lucorum</name>
    <name type="common">Small green plant bug</name>
    <name type="synonym">Lygocoris lucorum</name>
    <dbReference type="NCBI Taxonomy" id="248454"/>
    <lineage>
        <taxon>Eukaryota</taxon>
        <taxon>Metazoa</taxon>
        <taxon>Ecdysozoa</taxon>
        <taxon>Arthropoda</taxon>
        <taxon>Hexapoda</taxon>
        <taxon>Insecta</taxon>
        <taxon>Pterygota</taxon>
        <taxon>Neoptera</taxon>
        <taxon>Paraneoptera</taxon>
        <taxon>Hemiptera</taxon>
        <taxon>Heteroptera</taxon>
        <taxon>Panheteroptera</taxon>
        <taxon>Cimicomorpha</taxon>
        <taxon>Miridae</taxon>
        <taxon>Mirini</taxon>
        <taxon>Apolygus</taxon>
    </lineage>
</organism>
<keyword evidence="3" id="KW-1185">Reference proteome</keyword>
<dbReference type="Proteomes" id="UP000466442">
    <property type="component" value="Linkage Group LG9"/>
</dbReference>
<evidence type="ECO:0000313" key="3">
    <source>
        <dbReference type="Proteomes" id="UP000466442"/>
    </source>
</evidence>
<dbReference type="EMBL" id="WIXP02000009">
    <property type="protein sequence ID" value="KAF6205772.1"/>
    <property type="molecule type" value="Genomic_DNA"/>
</dbReference>
<dbReference type="AlphaFoldDB" id="A0A8S9X9U0"/>